<keyword evidence="2" id="KW-1185">Reference proteome</keyword>
<evidence type="ECO:0000313" key="2">
    <source>
        <dbReference type="Proteomes" id="UP000051783"/>
    </source>
</evidence>
<protein>
    <submittedName>
        <fullName evidence="1">Uncharacterized protein</fullName>
    </submittedName>
</protein>
<gene>
    <name evidence="1" type="ORF">IV64_GL002795</name>
</gene>
<reference evidence="1 2" key="1">
    <citation type="journal article" date="2015" name="Genome Announc.">
        <title>Expanding the biotechnology potential of lactobacilli through comparative genomics of 213 strains and associated genera.</title>
        <authorList>
            <person name="Sun Z."/>
            <person name="Harris H.M."/>
            <person name="McCann A."/>
            <person name="Guo C."/>
            <person name="Argimon S."/>
            <person name="Zhang W."/>
            <person name="Yang X."/>
            <person name="Jeffery I.B."/>
            <person name="Cooney J.C."/>
            <person name="Kagawa T.F."/>
            <person name="Liu W."/>
            <person name="Song Y."/>
            <person name="Salvetti E."/>
            <person name="Wrobel A."/>
            <person name="Rasinkangas P."/>
            <person name="Parkhill J."/>
            <person name="Rea M.C."/>
            <person name="O'Sullivan O."/>
            <person name="Ritari J."/>
            <person name="Douillard F.P."/>
            <person name="Paul Ross R."/>
            <person name="Yang R."/>
            <person name="Briner A.E."/>
            <person name="Felis G.E."/>
            <person name="de Vos W.M."/>
            <person name="Barrangou R."/>
            <person name="Klaenhammer T.R."/>
            <person name="Caufield P.W."/>
            <person name="Cui Y."/>
            <person name="Zhang H."/>
            <person name="O'Toole P.W."/>
        </authorList>
    </citation>
    <scope>NUCLEOTIDE SEQUENCE [LARGE SCALE GENOMIC DNA]</scope>
    <source>
        <strain evidence="1 2">LMG 26013</strain>
    </source>
</reference>
<comment type="caution">
    <text evidence="1">The sequence shown here is derived from an EMBL/GenBank/DDBJ whole genome shotgun (WGS) entry which is preliminary data.</text>
</comment>
<organism evidence="1 2">
    <name type="scientific">Lactiplantibacillus xiangfangensis</name>
    <dbReference type="NCBI Taxonomy" id="942150"/>
    <lineage>
        <taxon>Bacteria</taxon>
        <taxon>Bacillati</taxon>
        <taxon>Bacillota</taxon>
        <taxon>Bacilli</taxon>
        <taxon>Lactobacillales</taxon>
        <taxon>Lactobacillaceae</taxon>
        <taxon>Lactiplantibacillus</taxon>
    </lineage>
</organism>
<name>A0A0R2MA40_9LACO</name>
<dbReference type="Proteomes" id="UP000051783">
    <property type="component" value="Unassembled WGS sequence"/>
</dbReference>
<dbReference type="PATRIC" id="fig|942150.3.peg.2909"/>
<accession>A0A0R2MA40</accession>
<dbReference type="AlphaFoldDB" id="A0A0R2MA40"/>
<dbReference type="EMBL" id="JQCL01000059">
    <property type="protein sequence ID" value="KRO10486.1"/>
    <property type="molecule type" value="Genomic_DNA"/>
</dbReference>
<sequence>MLSQLFQYLLDYLVTVSANAIFTGDNKEINIETVASTKKNNCLLFTLSPHT</sequence>
<evidence type="ECO:0000313" key="1">
    <source>
        <dbReference type="EMBL" id="KRO10486.1"/>
    </source>
</evidence>
<proteinExistence type="predicted"/>